<evidence type="ECO:0000313" key="1">
    <source>
        <dbReference type="EMBL" id="AOJ04299.1"/>
    </source>
</evidence>
<dbReference type="Proteomes" id="UP000062519">
    <property type="component" value="Chromosome 2"/>
</dbReference>
<dbReference type="EMBL" id="CP013387">
    <property type="protein sequence ID" value="AOJ04299.1"/>
    <property type="molecule type" value="Genomic_DNA"/>
</dbReference>
<protein>
    <submittedName>
        <fullName evidence="1">Uncharacterized protein</fullName>
    </submittedName>
</protein>
<accession>A0A1B4FKV7</accession>
<dbReference type="AlphaFoldDB" id="A0A1B4FKV7"/>
<reference evidence="1 2" key="1">
    <citation type="submission" date="2015-12" db="EMBL/GenBank/DDBJ databases">
        <title>Diversity of Burkholderia near neighbor genomes.</title>
        <authorList>
            <person name="Sahl J."/>
            <person name="Wagner D."/>
            <person name="Keim P."/>
        </authorList>
    </citation>
    <scope>NUCLEOTIDE SEQUENCE [LARGE SCALE GENOMIC DNA]</scope>
    <source>
        <strain evidence="1 2">BDU6</strain>
    </source>
</reference>
<keyword evidence="2" id="KW-1185">Reference proteome</keyword>
<dbReference type="KEGG" id="buu:WS70_20825"/>
<gene>
    <name evidence="1" type="ORF">WS70_20825</name>
</gene>
<evidence type="ECO:0000313" key="2">
    <source>
        <dbReference type="Proteomes" id="UP000062519"/>
    </source>
</evidence>
<sequence length="65" mass="6464">MAIGGSAVAPCLANARAAAGVAGALSAPQAIDSFDPLEIRDAAPRVSPRAAIARSRCNSMSKEPS</sequence>
<name>A0A1B4FKV7_9BURK</name>
<proteinExistence type="predicted"/>
<organism evidence="1 2">
    <name type="scientific">Burkholderia mayonis</name>
    <dbReference type="NCBI Taxonomy" id="1385591"/>
    <lineage>
        <taxon>Bacteria</taxon>
        <taxon>Pseudomonadati</taxon>
        <taxon>Pseudomonadota</taxon>
        <taxon>Betaproteobacteria</taxon>
        <taxon>Burkholderiales</taxon>
        <taxon>Burkholderiaceae</taxon>
        <taxon>Burkholderia</taxon>
        <taxon>pseudomallei group</taxon>
    </lineage>
</organism>